<dbReference type="Proteomes" id="UP000434582">
    <property type="component" value="Unassembled WGS sequence"/>
</dbReference>
<feature type="domain" description="tRNA pseudouridylate synthase B C-terminal" evidence="7">
    <location>
        <begin position="186"/>
        <end position="244"/>
    </location>
</feature>
<comment type="caution">
    <text evidence="8">The sequence shown here is derived from an EMBL/GenBank/DDBJ whole genome shotgun (WGS) entry which is preliminary data.</text>
</comment>
<feature type="domain" description="Pseudouridine synthase II N-terminal" evidence="6">
    <location>
        <begin position="32"/>
        <end position="185"/>
    </location>
</feature>
<comment type="catalytic activity">
    <reaction evidence="1 5">
        <text>uridine(55) in tRNA = pseudouridine(55) in tRNA</text>
        <dbReference type="Rhea" id="RHEA:42532"/>
        <dbReference type="Rhea" id="RHEA-COMP:10101"/>
        <dbReference type="Rhea" id="RHEA-COMP:10102"/>
        <dbReference type="ChEBI" id="CHEBI:65314"/>
        <dbReference type="ChEBI" id="CHEBI:65315"/>
        <dbReference type="EC" id="5.4.99.25"/>
    </reaction>
</comment>
<dbReference type="Pfam" id="PF01509">
    <property type="entry name" value="TruB_N"/>
    <property type="match status" value="1"/>
</dbReference>
<comment type="similarity">
    <text evidence="2 5">Belongs to the pseudouridine synthase TruB family. Type 1 subfamily.</text>
</comment>
<dbReference type="SUPFAM" id="SSF55120">
    <property type="entry name" value="Pseudouridine synthase"/>
    <property type="match status" value="1"/>
</dbReference>
<feature type="active site" description="Nucleophile" evidence="5">
    <location>
        <position position="47"/>
    </location>
</feature>
<dbReference type="RefSeq" id="WP_153346785.1">
    <property type="nucleotide sequence ID" value="NZ_WIVE01000093.1"/>
</dbReference>
<dbReference type="PANTHER" id="PTHR13767">
    <property type="entry name" value="TRNA-PSEUDOURIDINE SYNTHASE"/>
    <property type="match status" value="1"/>
</dbReference>
<organism evidence="8 9">
    <name type="scientific">Roseospira navarrensis</name>
    <dbReference type="NCBI Taxonomy" id="140058"/>
    <lineage>
        <taxon>Bacteria</taxon>
        <taxon>Pseudomonadati</taxon>
        <taxon>Pseudomonadota</taxon>
        <taxon>Alphaproteobacteria</taxon>
        <taxon>Rhodospirillales</taxon>
        <taxon>Rhodospirillaceae</taxon>
        <taxon>Roseospira</taxon>
    </lineage>
</organism>
<dbReference type="CDD" id="cd02573">
    <property type="entry name" value="PseudoU_synth_EcTruB"/>
    <property type="match status" value="1"/>
</dbReference>
<dbReference type="EMBL" id="WIVE01000093">
    <property type="protein sequence ID" value="MQX38375.1"/>
    <property type="molecule type" value="Genomic_DNA"/>
</dbReference>
<name>A0A7X1ZH61_9PROT</name>
<accession>A0A7X1ZH61</accession>
<keyword evidence="4 5" id="KW-0413">Isomerase</keyword>
<evidence type="ECO:0000256" key="3">
    <source>
        <dbReference type="ARBA" id="ARBA00022694"/>
    </source>
</evidence>
<dbReference type="GO" id="GO:1990481">
    <property type="term" value="P:mRNA pseudouridine synthesis"/>
    <property type="evidence" value="ECO:0007669"/>
    <property type="project" value="TreeGrafter"/>
</dbReference>
<reference evidence="8 9" key="1">
    <citation type="submission" date="2019-10" db="EMBL/GenBank/DDBJ databases">
        <title>Draft whole-genome sequence of the purple nonsulfur photosynthetic bacterium Roseospira navarrensis DSM 15114.</title>
        <authorList>
            <person name="Kyndt J.A."/>
            <person name="Meyer T.E."/>
        </authorList>
    </citation>
    <scope>NUCLEOTIDE SEQUENCE [LARGE SCALE GENOMIC DNA]</scope>
    <source>
        <strain evidence="8 9">DSM 15114</strain>
    </source>
</reference>
<keyword evidence="3 5" id="KW-0819">tRNA processing</keyword>
<protein>
    <recommendedName>
        <fullName evidence="5">tRNA pseudouridine synthase B</fullName>
        <ecNumber evidence="5">5.4.99.25</ecNumber>
    </recommendedName>
    <alternativeName>
        <fullName evidence="5">tRNA pseudouridine(55) synthase</fullName>
        <shortName evidence="5">Psi55 synthase</shortName>
    </alternativeName>
    <alternativeName>
        <fullName evidence="5">tRNA pseudouridylate synthase</fullName>
    </alternativeName>
    <alternativeName>
        <fullName evidence="5">tRNA-uridine isomerase</fullName>
    </alternativeName>
</protein>
<evidence type="ECO:0000259" key="6">
    <source>
        <dbReference type="Pfam" id="PF01509"/>
    </source>
</evidence>
<dbReference type="InterPro" id="IPR014780">
    <property type="entry name" value="tRNA_psdUridine_synth_TruB"/>
</dbReference>
<dbReference type="InterPro" id="IPR032819">
    <property type="entry name" value="TruB_C"/>
</dbReference>
<dbReference type="Pfam" id="PF16198">
    <property type="entry name" value="TruB_C_2"/>
    <property type="match status" value="1"/>
</dbReference>
<comment type="function">
    <text evidence="5">Responsible for synthesis of pseudouridine from uracil-55 in the psi GC loop of transfer RNAs.</text>
</comment>
<evidence type="ECO:0000256" key="1">
    <source>
        <dbReference type="ARBA" id="ARBA00000385"/>
    </source>
</evidence>
<dbReference type="EC" id="5.4.99.25" evidence="5"/>
<evidence type="ECO:0000313" key="8">
    <source>
        <dbReference type="EMBL" id="MQX38375.1"/>
    </source>
</evidence>
<keyword evidence="9" id="KW-1185">Reference proteome</keyword>
<evidence type="ECO:0000256" key="4">
    <source>
        <dbReference type="ARBA" id="ARBA00023235"/>
    </source>
</evidence>
<evidence type="ECO:0000256" key="2">
    <source>
        <dbReference type="ARBA" id="ARBA00005642"/>
    </source>
</evidence>
<dbReference type="GO" id="GO:0031119">
    <property type="term" value="P:tRNA pseudouridine synthesis"/>
    <property type="evidence" value="ECO:0007669"/>
    <property type="project" value="UniProtKB-UniRule"/>
</dbReference>
<dbReference type="GO" id="GO:0003723">
    <property type="term" value="F:RNA binding"/>
    <property type="evidence" value="ECO:0007669"/>
    <property type="project" value="InterPro"/>
</dbReference>
<sequence length="324" mass="34154">MGRRRKGLPIHGWLVIDKPLGLTSTTVVSAVRRITGAAKAGHGGTLDPLATGILPVALGEATKTVGHVMDGRKLYRMGLRWGEARDTDDGEGRVVETSPVRPTLDQVRAALPAFTGVIEQVPPRFSAVKVAGRRAYDLARADADMDLKPRPVRIDSIEILTSPDQAAADPDRLDLLIAAGKGTYMRALARDLAARLGTCAYMDALRRLSCGPFTESRAISLEQLEALGHSAAGSDALLSVETALDDIPALALTDADARRLAMGQPVALSAVLSRTGMVEGDGIAGPSAPEAPHDPVFKAMCGARLVALARIVGGDIRPIRVMNL</sequence>
<evidence type="ECO:0000313" key="9">
    <source>
        <dbReference type="Proteomes" id="UP000434582"/>
    </source>
</evidence>
<dbReference type="Gene3D" id="3.30.2350.10">
    <property type="entry name" value="Pseudouridine synthase"/>
    <property type="match status" value="1"/>
</dbReference>
<proteinExistence type="inferred from homology"/>
<evidence type="ECO:0000259" key="7">
    <source>
        <dbReference type="Pfam" id="PF16198"/>
    </source>
</evidence>
<dbReference type="GO" id="GO:0160148">
    <property type="term" value="F:tRNA pseudouridine(55) synthase activity"/>
    <property type="evidence" value="ECO:0007669"/>
    <property type="project" value="UniProtKB-EC"/>
</dbReference>
<evidence type="ECO:0000256" key="5">
    <source>
        <dbReference type="HAMAP-Rule" id="MF_01080"/>
    </source>
</evidence>
<dbReference type="AlphaFoldDB" id="A0A7X1ZH61"/>
<dbReference type="OrthoDB" id="9802309at2"/>
<dbReference type="PANTHER" id="PTHR13767:SF2">
    <property type="entry name" value="PSEUDOURIDYLATE SYNTHASE TRUB1"/>
    <property type="match status" value="1"/>
</dbReference>
<dbReference type="HAMAP" id="MF_01080">
    <property type="entry name" value="TruB_bact"/>
    <property type="match status" value="1"/>
</dbReference>
<dbReference type="NCBIfam" id="TIGR00431">
    <property type="entry name" value="TruB"/>
    <property type="match status" value="1"/>
</dbReference>
<gene>
    <name evidence="5 8" type="primary">truB</name>
    <name evidence="8" type="ORF">GHC57_17810</name>
</gene>
<dbReference type="InterPro" id="IPR002501">
    <property type="entry name" value="PsdUridine_synth_N"/>
</dbReference>
<dbReference type="InterPro" id="IPR020103">
    <property type="entry name" value="PsdUridine_synth_cat_dom_sf"/>
</dbReference>